<evidence type="ECO:0000256" key="2">
    <source>
        <dbReference type="ARBA" id="ARBA00022559"/>
    </source>
</evidence>
<keyword evidence="3" id="KW-0349">Heme</keyword>
<dbReference type="PANTHER" id="PTHR30521">
    <property type="entry name" value="DEFERROCHELATASE/PEROXIDASE"/>
    <property type="match status" value="1"/>
</dbReference>
<dbReference type="GO" id="GO:0020037">
    <property type="term" value="F:heme binding"/>
    <property type="evidence" value="ECO:0007669"/>
    <property type="project" value="InterPro"/>
</dbReference>
<dbReference type="GO" id="GO:0046872">
    <property type="term" value="F:metal ion binding"/>
    <property type="evidence" value="ECO:0007669"/>
    <property type="project" value="UniProtKB-KW"/>
</dbReference>
<dbReference type="Proteomes" id="UP000602905">
    <property type="component" value="Unassembled WGS sequence"/>
</dbReference>
<feature type="domain" description="DyP dimeric alpha+beta barrel" evidence="10">
    <location>
        <begin position="18"/>
        <end position="198"/>
    </location>
</feature>
<evidence type="ECO:0000256" key="5">
    <source>
        <dbReference type="ARBA" id="ARBA00022729"/>
    </source>
</evidence>
<dbReference type="GO" id="GO:0005829">
    <property type="term" value="C:cytosol"/>
    <property type="evidence" value="ECO:0007669"/>
    <property type="project" value="TreeGrafter"/>
</dbReference>
<proteinExistence type="inferred from homology"/>
<protein>
    <submittedName>
        <fullName evidence="11">Uncharacterized protein</fullName>
    </submittedName>
</protein>
<evidence type="ECO:0000259" key="9">
    <source>
        <dbReference type="Pfam" id="PF20628"/>
    </source>
</evidence>
<evidence type="ECO:0000313" key="11">
    <source>
        <dbReference type="EMBL" id="KAF8704536.1"/>
    </source>
</evidence>
<dbReference type="PROSITE" id="PS51404">
    <property type="entry name" value="DYP_PEROXIDASE"/>
    <property type="match status" value="1"/>
</dbReference>
<dbReference type="AlphaFoldDB" id="A0A8H7LTH3"/>
<keyword evidence="5" id="KW-0732">Signal</keyword>
<dbReference type="GO" id="GO:0004601">
    <property type="term" value="F:peroxidase activity"/>
    <property type="evidence" value="ECO:0007669"/>
    <property type="project" value="UniProtKB-KW"/>
</dbReference>
<dbReference type="NCBIfam" id="TIGR01413">
    <property type="entry name" value="Dyp_perox_fam"/>
    <property type="match status" value="1"/>
</dbReference>
<gene>
    <name evidence="11" type="ORF">RHS03_05905</name>
</gene>
<comment type="similarity">
    <text evidence="8">Belongs to the DyP-type peroxidase family.</text>
</comment>
<evidence type="ECO:0000256" key="3">
    <source>
        <dbReference type="ARBA" id="ARBA00022617"/>
    </source>
</evidence>
<dbReference type="PANTHER" id="PTHR30521:SF4">
    <property type="entry name" value="DEFERROCHELATASE"/>
    <property type="match status" value="1"/>
</dbReference>
<comment type="caution">
    <text evidence="11">The sequence shown here is derived from an EMBL/GenBank/DDBJ whole genome shotgun (WGS) entry which is preliminary data.</text>
</comment>
<evidence type="ECO:0000259" key="10">
    <source>
        <dbReference type="Pfam" id="PF21105"/>
    </source>
</evidence>
<dbReference type="SUPFAM" id="SSF54909">
    <property type="entry name" value="Dimeric alpha+beta barrel"/>
    <property type="match status" value="1"/>
</dbReference>
<dbReference type="Pfam" id="PF20628">
    <property type="entry name" value="Dyp_perox_C"/>
    <property type="match status" value="1"/>
</dbReference>
<dbReference type="Pfam" id="PF21105">
    <property type="entry name" value="DyP_N"/>
    <property type="match status" value="1"/>
</dbReference>
<evidence type="ECO:0000256" key="8">
    <source>
        <dbReference type="ARBA" id="ARBA00025737"/>
    </source>
</evidence>
<evidence type="ECO:0000256" key="1">
    <source>
        <dbReference type="ARBA" id="ARBA00001970"/>
    </source>
</evidence>
<dbReference type="InterPro" id="IPR011008">
    <property type="entry name" value="Dimeric_a/b-barrel"/>
</dbReference>
<keyword evidence="6" id="KW-0560">Oxidoreductase</keyword>
<dbReference type="InterPro" id="IPR006314">
    <property type="entry name" value="Dyp_peroxidase"/>
</dbReference>
<evidence type="ECO:0000256" key="7">
    <source>
        <dbReference type="ARBA" id="ARBA00023004"/>
    </source>
</evidence>
<evidence type="ECO:0000256" key="4">
    <source>
        <dbReference type="ARBA" id="ARBA00022723"/>
    </source>
</evidence>
<dbReference type="EMBL" id="JACYCD010000054">
    <property type="protein sequence ID" value="KAF8704536.1"/>
    <property type="molecule type" value="Genomic_DNA"/>
</dbReference>
<dbReference type="OrthoDB" id="3207336at2759"/>
<feature type="non-terminal residue" evidence="11">
    <location>
        <position position="1"/>
    </location>
</feature>
<organism evidence="11 12">
    <name type="scientific">Rhizoctonia solani</name>
    <dbReference type="NCBI Taxonomy" id="456999"/>
    <lineage>
        <taxon>Eukaryota</taxon>
        <taxon>Fungi</taxon>
        <taxon>Dikarya</taxon>
        <taxon>Basidiomycota</taxon>
        <taxon>Agaricomycotina</taxon>
        <taxon>Agaricomycetes</taxon>
        <taxon>Cantharellales</taxon>
        <taxon>Ceratobasidiaceae</taxon>
        <taxon>Rhizoctonia</taxon>
    </lineage>
</organism>
<keyword evidence="2" id="KW-0575">Peroxidase</keyword>
<sequence>MSQAPLTTLNPDVVDLNNVQGDVIPGFPKKKEQFVFFVIRDASEYLVSLGQKLYQPNVAKFKSAIPTLKVTSTADVVEARKNIEDQKSRLGGGLVPLAFLNIAFSKSGLEALDIAEDLGDQPFALGQLRDAESLGDDGVTEADGFHPSWEQAFKNRVDGVLVVAGESWVSVAAKVAEAMAVLTTSVRVVYTLKGSVRPGEQKGHEHFGWEDGISNPIVEGIGEPLPGQRVVPPGVILCGKAQDPVSNRPAWTTEGSFLAFRQLEQLVPEFHKFLADNPIDLPGLTREQGSELLGARLVGRWKSGAPIQLAPTHDDPKLAKDPQRNNDFVYPQAPGDEGQTECPYAAHIRKTNPRNDLDFLETNPDRPVNAVQKSSILRAGIPYGPEVTLSEKLEQFTEFARGLAFVSYQSSLAKGFQFIQKSWANAPNFPPAAQKEVEAGFDPIIGQKNGQSRETLGTSAGSQLTLPRDFVISRGGEYFFSPSIKALKTKFAGIDA</sequence>
<dbReference type="InterPro" id="IPR048328">
    <property type="entry name" value="Dyp_perox_C"/>
</dbReference>
<dbReference type="InterPro" id="IPR049509">
    <property type="entry name" value="DyP_N"/>
</dbReference>
<keyword evidence="7" id="KW-0408">Iron</keyword>
<comment type="cofactor">
    <cofactor evidence="1">
        <name>heme b</name>
        <dbReference type="ChEBI" id="CHEBI:60344"/>
    </cofactor>
</comment>
<evidence type="ECO:0000256" key="6">
    <source>
        <dbReference type="ARBA" id="ARBA00023002"/>
    </source>
</evidence>
<accession>A0A8H7LTH3</accession>
<reference evidence="11" key="1">
    <citation type="submission" date="2020-09" db="EMBL/GenBank/DDBJ databases">
        <title>Comparative genome analyses of four rice-infecting Rhizoctonia solani isolates reveal extensive enrichment of homogalacturonan modification genes.</title>
        <authorList>
            <person name="Lee D.-Y."/>
            <person name="Jeon J."/>
            <person name="Kim K.-T."/>
            <person name="Cheong K."/>
            <person name="Song H."/>
            <person name="Choi G."/>
            <person name="Ko J."/>
            <person name="Opiyo S.O."/>
            <person name="Zuo S."/>
            <person name="Madhav S."/>
            <person name="Lee Y.-H."/>
            <person name="Wang G.-L."/>
        </authorList>
    </citation>
    <scope>NUCLEOTIDE SEQUENCE</scope>
    <source>
        <strain evidence="11">AG1-IA WGL</strain>
    </source>
</reference>
<evidence type="ECO:0000313" key="12">
    <source>
        <dbReference type="Proteomes" id="UP000602905"/>
    </source>
</evidence>
<name>A0A8H7LTH3_9AGAM</name>
<feature type="domain" description="Dyp-type peroxidase C-terminal" evidence="9">
    <location>
        <begin position="246"/>
        <end position="423"/>
    </location>
</feature>
<keyword evidence="4" id="KW-0479">Metal-binding</keyword>